<protein>
    <submittedName>
        <fullName evidence="7">tRNA (Uracil-5-)-methyltransferase</fullName>
    </submittedName>
</protein>
<evidence type="ECO:0000256" key="4">
    <source>
        <dbReference type="PROSITE-ProRule" id="PRU01024"/>
    </source>
</evidence>
<dbReference type="InterPro" id="IPR012340">
    <property type="entry name" value="NA-bd_OB-fold"/>
</dbReference>
<feature type="active site" evidence="5">
    <location>
        <position position="529"/>
    </location>
</feature>
<dbReference type="InterPro" id="IPR030390">
    <property type="entry name" value="MeTrfase_TrmA_AS"/>
</dbReference>
<feature type="binding site" evidence="4">
    <location>
        <position position="451"/>
    </location>
    <ligand>
        <name>S-adenosyl-L-methionine</name>
        <dbReference type="ChEBI" id="CHEBI:59789"/>
    </ligand>
</feature>
<dbReference type="SUPFAM" id="SSF53335">
    <property type="entry name" value="S-adenosyl-L-methionine-dependent methyltransferases"/>
    <property type="match status" value="1"/>
</dbReference>
<dbReference type="EMBL" id="SDIL01000152">
    <property type="protein sequence ID" value="RXK35210.1"/>
    <property type="molecule type" value="Genomic_DNA"/>
</dbReference>
<dbReference type="FunFam" id="2.40.50.140:FF:000201">
    <property type="entry name" value="TRM2p tRNA methyltransferase"/>
    <property type="match status" value="1"/>
</dbReference>
<dbReference type="AlphaFoldDB" id="A0A4V1M307"/>
<name>A0A4V1M307_TREME</name>
<dbReference type="FunCoup" id="A0A4V1M307">
    <property type="interactions" value="88"/>
</dbReference>
<proteinExistence type="inferred from homology"/>
<comment type="caution">
    <text evidence="7">The sequence shown here is derived from an EMBL/GenBank/DDBJ whole genome shotgun (WGS) entry which is preliminary data.</text>
</comment>
<evidence type="ECO:0000256" key="6">
    <source>
        <dbReference type="SAM" id="MobiDB-lite"/>
    </source>
</evidence>
<feature type="binding site" evidence="4">
    <location>
        <position position="378"/>
    </location>
    <ligand>
        <name>S-adenosyl-L-methionine</name>
        <dbReference type="ChEBI" id="CHEBI:59789"/>
    </ligand>
</feature>
<dbReference type="InterPro" id="IPR029063">
    <property type="entry name" value="SAM-dependent_MTases_sf"/>
</dbReference>
<comment type="similarity">
    <text evidence="4">Belongs to the class I-like SAM-binding methyltransferase superfamily. RNA M5U methyltransferase family.</text>
</comment>
<dbReference type="PANTHER" id="PTHR11061">
    <property type="entry name" value="RNA M5U METHYLTRANSFERASE"/>
    <property type="match status" value="1"/>
</dbReference>
<dbReference type="VEuPathDB" id="FungiDB:TREMEDRAFT_71038"/>
<dbReference type="InterPro" id="IPR025795">
    <property type="entry name" value="tRNA_(uracil-5-)_MeTrfase"/>
</dbReference>
<evidence type="ECO:0000313" key="8">
    <source>
        <dbReference type="Proteomes" id="UP000289152"/>
    </source>
</evidence>
<dbReference type="PROSITE" id="PS01230">
    <property type="entry name" value="TRMA_1"/>
    <property type="match status" value="1"/>
</dbReference>
<organism evidence="7 8">
    <name type="scientific">Tremella mesenterica</name>
    <name type="common">Jelly fungus</name>
    <dbReference type="NCBI Taxonomy" id="5217"/>
    <lineage>
        <taxon>Eukaryota</taxon>
        <taxon>Fungi</taxon>
        <taxon>Dikarya</taxon>
        <taxon>Basidiomycota</taxon>
        <taxon>Agaricomycotina</taxon>
        <taxon>Tremellomycetes</taxon>
        <taxon>Tremellales</taxon>
        <taxon>Tremellaceae</taxon>
        <taxon>Tremella</taxon>
    </lineage>
</organism>
<evidence type="ECO:0000256" key="1">
    <source>
        <dbReference type="ARBA" id="ARBA00022603"/>
    </source>
</evidence>
<evidence type="ECO:0000313" key="7">
    <source>
        <dbReference type="EMBL" id="RXK35210.1"/>
    </source>
</evidence>
<sequence length="567" mass="63576">MSASASPPSTPPPKRLKLDESLPTNGMILLESSIIPVGTSSKTIQFQQQKKKKRRRPLPEPYSPADVLFRDICDFLGPDYCQVILESRSEEEWVPPSGLEIQRILELRVGAFTVSGESLSLYEEDGKKWAVVVPFAHPGDLIRARIYKHDRFCSFGGLVDIIEYSEDYRGGEGDRRKYPENGCRYFGECGGCQLQPIPYPLQLLHKRRTVQLAYQRFSGLPFEQVPIIRETIGSPKQWGYRTKITPHFDAPPKSLQRMNAPIVVEEKRKKWECRIGFERKGRPGVMDIEECPIATPVLNEKLKEERARIEQTILTFKKGATLLLRDSLPPPSPIPGIGNPYRHITDEETHLAVTNHRQPVFERVGNYLFSFTAGSFFQNNNSILVPLTEHVQEAIFPSSLPPSDSPQDTTATITDDSASAPQPTHLVDTYCGSGLFGITLSSRFEKVAGVEINNDSIVAARKNAEMNGLEGKTTWLCGKAEDIFAGLPQEGFKGENSCVVVDPPRKGCDEPFLRQLLAFAPVTIVYVSCNVHTQARDVGWFLREAEKGEHQYVLESVRGFDLFPQVS</sequence>
<feature type="region of interest" description="Disordered" evidence="6">
    <location>
        <begin position="1"/>
        <end position="21"/>
    </location>
</feature>
<feature type="region of interest" description="Disordered" evidence="6">
    <location>
        <begin position="397"/>
        <end position="420"/>
    </location>
</feature>
<dbReference type="Gene3D" id="3.40.50.150">
    <property type="entry name" value="Vaccinia Virus protein VP39"/>
    <property type="match status" value="2"/>
</dbReference>
<evidence type="ECO:0000256" key="3">
    <source>
        <dbReference type="ARBA" id="ARBA00022691"/>
    </source>
</evidence>
<dbReference type="GO" id="GO:0008033">
    <property type="term" value="P:tRNA processing"/>
    <property type="evidence" value="ECO:0007669"/>
    <property type="project" value="InterPro"/>
</dbReference>
<accession>A0A4V1M307</accession>
<dbReference type="STRING" id="5217.A0A4V1M307"/>
<dbReference type="Proteomes" id="UP000289152">
    <property type="component" value="Unassembled WGS sequence"/>
</dbReference>
<dbReference type="PROSITE" id="PS51622">
    <property type="entry name" value="SAM_MT_RNA_M5U_2"/>
    <property type="match status" value="1"/>
</dbReference>
<dbReference type="InterPro" id="IPR010280">
    <property type="entry name" value="U5_MeTrfase_fam"/>
</dbReference>
<feature type="compositionally biased region" description="Low complexity" evidence="6">
    <location>
        <begin position="405"/>
        <end position="420"/>
    </location>
</feature>
<keyword evidence="8" id="KW-1185">Reference proteome</keyword>
<dbReference type="GO" id="GO:0032259">
    <property type="term" value="P:methylation"/>
    <property type="evidence" value="ECO:0007669"/>
    <property type="project" value="UniProtKB-KW"/>
</dbReference>
<keyword evidence="3 4" id="KW-0949">S-adenosyl-L-methionine</keyword>
<evidence type="ECO:0000256" key="5">
    <source>
        <dbReference type="PROSITE-ProRule" id="PRU10015"/>
    </source>
</evidence>
<dbReference type="GO" id="GO:0030697">
    <property type="term" value="F:tRNA (uracil(54)-C5)-methyltransferase activity, S-adenosyl methionine-dependent"/>
    <property type="evidence" value="ECO:0007669"/>
    <property type="project" value="InterPro"/>
</dbReference>
<keyword evidence="1 4" id="KW-0489">Methyltransferase</keyword>
<dbReference type="InParanoid" id="A0A4V1M307"/>
<dbReference type="Pfam" id="PF05958">
    <property type="entry name" value="tRNA_U5-meth_tr"/>
    <property type="match status" value="1"/>
</dbReference>
<dbReference type="Gene3D" id="2.40.50.140">
    <property type="entry name" value="Nucleic acid-binding proteins"/>
    <property type="match status" value="1"/>
</dbReference>
<evidence type="ECO:0000256" key="2">
    <source>
        <dbReference type="ARBA" id="ARBA00022679"/>
    </source>
</evidence>
<feature type="active site" description="Nucleophile" evidence="4">
    <location>
        <position position="529"/>
    </location>
</feature>
<feature type="binding site" evidence="4">
    <location>
        <position position="430"/>
    </location>
    <ligand>
        <name>S-adenosyl-L-methionine</name>
        <dbReference type="ChEBI" id="CHEBI:59789"/>
    </ligand>
</feature>
<dbReference type="PROSITE" id="PS51687">
    <property type="entry name" value="SAM_MT_RNA_M5U"/>
    <property type="match status" value="1"/>
</dbReference>
<keyword evidence="2 4" id="KW-0808">Transferase</keyword>
<dbReference type="OrthoDB" id="10250660at2759"/>
<gene>
    <name evidence="7" type="ORF">M231_07544</name>
</gene>
<dbReference type="PANTHER" id="PTHR11061:SF30">
    <property type="entry name" value="TRNA (URACIL(54)-C(5))-METHYLTRANSFERASE"/>
    <property type="match status" value="1"/>
</dbReference>
<reference evidence="7 8" key="1">
    <citation type="submission" date="2016-06" db="EMBL/GenBank/DDBJ databases">
        <title>Evolution of pathogenesis and genome organization in the Tremellales.</title>
        <authorList>
            <person name="Cuomo C."/>
            <person name="Litvintseva A."/>
            <person name="Heitman J."/>
            <person name="Chen Y."/>
            <person name="Sun S."/>
            <person name="Springer D."/>
            <person name="Dromer F."/>
            <person name="Young S."/>
            <person name="Zeng Q."/>
            <person name="Chapman S."/>
            <person name="Gujja S."/>
            <person name="Saif S."/>
            <person name="Birren B."/>
        </authorList>
    </citation>
    <scope>NUCLEOTIDE SEQUENCE [LARGE SCALE GENOMIC DNA]</scope>
    <source>
        <strain evidence="7 8">ATCC 28783</strain>
    </source>
</reference>
<feature type="binding site" evidence="4">
    <location>
        <position position="502"/>
    </location>
    <ligand>
        <name>S-adenosyl-L-methionine</name>
        <dbReference type="ChEBI" id="CHEBI:59789"/>
    </ligand>
</feature>